<evidence type="ECO:0000259" key="4">
    <source>
        <dbReference type="Pfam" id="PF13193"/>
    </source>
</evidence>
<dbReference type="CDD" id="cd05911">
    <property type="entry name" value="Firefly_Luc_like"/>
    <property type="match status" value="1"/>
</dbReference>
<dbReference type="Proteomes" id="UP000670092">
    <property type="component" value="Unassembled WGS sequence"/>
</dbReference>
<evidence type="ECO:0000313" key="6">
    <source>
        <dbReference type="Proteomes" id="UP000670092"/>
    </source>
</evidence>
<dbReference type="Pfam" id="PF13193">
    <property type="entry name" value="AMP-binding_C"/>
    <property type="match status" value="1"/>
</dbReference>
<evidence type="ECO:0000313" key="5">
    <source>
        <dbReference type="EMBL" id="KAG5291358.1"/>
    </source>
</evidence>
<keyword evidence="2 5" id="KW-0436">Ligase</keyword>
<dbReference type="SUPFAM" id="SSF56801">
    <property type="entry name" value="Acetyl-CoA synthetase-like"/>
    <property type="match status" value="1"/>
</dbReference>
<dbReference type="Pfam" id="PF00501">
    <property type="entry name" value="AMP-binding"/>
    <property type="match status" value="1"/>
</dbReference>
<gene>
    <name evidence="5" type="ORF">I7I52_08659</name>
</gene>
<dbReference type="FunFam" id="3.30.300.30:FF:000007">
    <property type="entry name" value="4-coumarate--CoA ligase 2"/>
    <property type="match status" value="1"/>
</dbReference>
<proteinExistence type="inferred from homology"/>
<dbReference type="InterPro" id="IPR042099">
    <property type="entry name" value="ANL_N_sf"/>
</dbReference>
<comment type="similarity">
    <text evidence="1">Belongs to the ATP-dependent AMP-binding enzyme family.</text>
</comment>
<dbReference type="InterPro" id="IPR045851">
    <property type="entry name" value="AMP-bd_C_sf"/>
</dbReference>
<reference evidence="5 6" key="1">
    <citation type="submission" date="2021-01" db="EMBL/GenBank/DDBJ databases">
        <title>Chromosome-level genome assembly of a human fungal pathogen reveals clustering of transcriptionally co-regulated genes.</title>
        <authorList>
            <person name="Voorhies M."/>
            <person name="Cohen S."/>
            <person name="Shea T.P."/>
            <person name="Petrus S."/>
            <person name="Munoz J.F."/>
            <person name="Poplawski S."/>
            <person name="Goldman W.E."/>
            <person name="Michael T."/>
            <person name="Cuomo C.A."/>
            <person name="Sil A."/>
            <person name="Beyhan S."/>
        </authorList>
    </citation>
    <scope>NUCLEOTIDE SEQUENCE [LARGE SCALE GENOMIC DNA]</scope>
    <source>
        <strain evidence="5 6">G184AR</strain>
    </source>
</reference>
<evidence type="ECO:0000256" key="2">
    <source>
        <dbReference type="ARBA" id="ARBA00022598"/>
    </source>
</evidence>
<accession>A0A8H7YKZ6</accession>
<dbReference type="OrthoDB" id="6509636at2759"/>
<dbReference type="GO" id="GO:0016405">
    <property type="term" value="F:CoA-ligase activity"/>
    <property type="evidence" value="ECO:0007669"/>
    <property type="project" value="TreeGrafter"/>
</dbReference>
<dbReference type="PROSITE" id="PS00455">
    <property type="entry name" value="AMP_BINDING"/>
    <property type="match status" value="1"/>
</dbReference>
<dbReference type="Gene3D" id="3.30.300.30">
    <property type="match status" value="1"/>
</dbReference>
<feature type="domain" description="AMP-binding enzyme C-terminal" evidence="4">
    <location>
        <begin position="570"/>
        <end position="653"/>
    </location>
</feature>
<comment type="caution">
    <text evidence="5">The sequence shown here is derived from an EMBL/GenBank/DDBJ whole genome shotgun (WGS) entry which is preliminary data.</text>
</comment>
<feature type="domain" description="AMP-dependent synthetase/ligase" evidence="3">
    <location>
        <begin position="141"/>
        <end position="519"/>
    </location>
</feature>
<dbReference type="VEuPathDB" id="FungiDB:I7I52_08659"/>
<dbReference type="AlphaFoldDB" id="A0A8H7YKZ6"/>
<sequence>MLVDFSAIHCSAGIQIGKGLGRDKFRHAKTTDAASSAAQRLELPKPEVAGLRIGAFSSAVNHLDIHDLQLQRHLAPHSAVSSLPLGHSFAVELWDLFLGSVPVSSVVFFSSWPLVKSPIMPAQSPYPPLEIPNIDVWTLLFENKWEPFPDDQVMLEDADTLRSYTYSQVKSTALDFGMGLKATWDWQKGDVLAIISPNNIDMPPVMWGAHWAGGVVSPANPTYTVDELAFQLKGTNAKVLVTQMALLPTATAAAKLAGIPDSRIILLGDARDPSAKFKHFTSVRNISKSTRYRKTRIDPAKDLAFLCFSSGTTGVPKGVMLSHRNIVSNILQFTAGELGNLSWDRDKVLAFLPFFHIYGLTCIIHKSMYTGLHLVVMSKFDIEKWCAHVQKFRITFSYIVPPVVVLLAKHPVVDKYNLSSLRLLNCGAAPLSRELVEAMSTRIKTGVKQGYGLSETSPTTHTQTWADWDKYIGSVGRLLPNQEIKYMTSPDDGCEPVELPIGQTGEIYIRGPNVFLGYLNNPEATAQCLSADGWFRTGDVGHQDEHGNLYITDRVKELIKYKGFQVAPAELEGILMENEAIDDAAVIGVESEEHGSEVPRAYVVLKDKAAGPTAEKAEAEKIMKWLAGKVAPHKRLRGGVRFIDEIPKSPSGKILRRTLKERAEKENADGRMKAKL</sequence>
<name>A0A8H7YKZ6_AJECA</name>
<dbReference type="Gene3D" id="3.40.50.12780">
    <property type="entry name" value="N-terminal domain of ligase-like"/>
    <property type="match status" value="1"/>
</dbReference>
<organism evidence="5 6">
    <name type="scientific">Ajellomyces capsulatus</name>
    <name type="common">Darling's disease fungus</name>
    <name type="synonym">Histoplasma capsulatum</name>
    <dbReference type="NCBI Taxonomy" id="5037"/>
    <lineage>
        <taxon>Eukaryota</taxon>
        <taxon>Fungi</taxon>
        <taxon>Dikarya</taxon>
        <taxon>Ascomycota</taxon>
        <taxon>Pezizomycotina</taxon>
        <taxon>Eurotiomycetes</taxon>
        <taxon>Eurotiomycetidae</taxon>
        <taxon>Onygenales</taxon>
        <taxon>Ajellomycetaceae</taxon>
        <taxon>Histoplasma</taxon>
    </lineage>
</organism>
<evidence type="ECO:0000256" key="1">
    <source>
        <dbReference type="ARBA" id="ARBA00006432"/>
    </source>
</evidence>
<dbReference type="InterPro" id="IPR020845">
    <property type="entry name" value="AMP-binding_CS"/>
</dbReference>
<dbReference type="InterPro" id="IPR000873">
    <property type="entry name" value="AMP-dep_synth/lig_dom"/>
</dbReference>
<dbReference type="PANTHER" id="PTHR24096">
    <property type="entry name" value="LONG-CHAIN-FATTY-ACID--COA LIGASE"/>
    <property type="match status" value="1"/>
</dbReference>
<protein>
    <submittedName>
        <fullName evidence="5">Phenylacetyl-CoA ligase</fullName>
    </submittedName>
</protein>
<dbReference type="EMBL" id="JAEVHI010000005">
    <property type="protein sequence ID" value="KAG5291358.1"/>
    <property type="molecule type" value="Genomic_DNA"/>
</dbReference>
<evidence type="ECO:0000259" key="3">
    <source>
        <dbReference type="Pfam" id="PF00501"/>
    </source>
</evidence>
<dbReference type="PANTHER" id="PTHR24096:SF149">
    <property type="entry name" value="AMP-BINDING DOMAIN-CONTAINING PROTEIN-RELATED"/>
    <property type="match status" value="1"/>
</dbReference>
<dbReference type="InterPro" id="IPR025110">
    <property type="entry name" value="AMP-bd_C"/>
</dbReference>